<dbReference type="SUPFAM" id="SSF51161">
    <property type="entry name" value="Trimeric LpxA-like enzymes"/>
    <property type="match status" value="1"/>
</dbReference>
<keyword evidence="2" id="KW-0677">Repeat</keyword>
<dbReference type="Pfam" id="PF00132">
    <property type="entry name" value="Hexapep"/>
    <property type="match status" value="1"/>
</dbReference>
<evidence type="ECO:0000313" key="5">
    <source>
        <dbReference type="Proteomes" id="UP000448292"/>
    </source>
</evidence>
<dbReference type="Proteomes" id="UP000448292">
    <property type="component" value="Unassembled WGS sequence"/>
</dbReference>
<dbReference type="Gene3D" id="2.160.10.10">
    <property type="entry name" value="Hexapeptide repeat proteins"/>
    <property type="match status" value="1"/>
</dbReference>
<name>A0A7M3MJJ9_9BACT</name>
<dbReference type="InterPro" id="IPR001451">
    <property type="entry name" value="Hexapep"/>
</dbReference>
<dbReference type="CDD" id="cd03349">
    <property type="entry name" value="LbH_XAT"/>
    <property type="match status" value="1"/>
</dbReference>
<keyword evidence="5" id="KW-1185">Reference proteome</keyword>
<dbReference type="InterPro" id="IPR011004">
    <property type="entry name" value="Trimer_LpxA-like_sf"/>
</dbReference>
<dbReference type="OrthoDB" id="272049at2"/>
<evidence type="ECO:0000256" key="1">
    <source>
        <dbReference type="ARBA" id="ARBA00022679"/>
    </source>
</evidence>
<dbReference type="InterPro" id="IPR051159">
    <property type="entry name" value="Hexapeptide_acetyltransf"/>
</dbReference>
<reference evidence="4 5" key="1">
    <citation type="submission" date="2018-06" db="EMBL/GenBank/DDBJ databases">
        <title>Complete genome of Desulfovibrio indonesiensis P37SLT.</title>
        <authorList>
            <person name="Crispim J.S."/>
            <person name="Vidigal P.M.P."/>
            <person name="Silva L.C.F."/>
            <person name="Laguardia C.N."/>
            <person name="Araujo L.C."/>
            <person name="Dias R.S."/>
            <person name="Sousa M.P."/>
            <person name="Paula S.O."/>
            <person name="Silva C."/>
        </authorList>
    </citation>
    <scope>NUCLEOTIDE SEQUENCE [LARGE SCALE GENOMIC DNA]</scope>
    <source>
        <strain evidence="4 5">P37SLT</strain>
    </source>
</reference>
<evidence type="ECO:0000256" key="2">
    <source>
        <dbReference type="ARBA" id="ARBA00022737"/>
    </source>
</evidence>
<dbReference type="RefSeq" id="WP_144301455.1">
    <property type="nucleotide sequence ID" value="NZ_QMIE01000001.1"/>
</dbReference>
<proteinExistence type="predicted"/>
<comment type="caution">
    <text evidence="4">The sequence shown here is derived from an EMBL/GenBank/DDBJ whole genome shotgun (WGS) entry which is preliminary data.</text>
</comment>
<dbReference type="PROSITE" id="PS00101">
    <property type="entry name" value="HEXAPEP_TRANSFERASES"/>
    <property type="match status" value="1"/>
</dbReference>
<evidence type="ECO:0000256" key="3">
    <source>
        <dbReference type="ARBA" id="ARBA00023315"/>
    </source>
</evidence>
<accession>A0A7M3MJJ9</accession>
<dbReference type="PANTHER" id="PTHR23416">
    <property type="entry name" value="SIALIC ACID SYNTHASE-RELATED"/>
    <property type="match status" value="1"/>
</dbReference>
<dbReference type="EMBL" id="QMIE01000001">
    <property type="protein sequence ID" value="TVM19993.1"/>
    <property type="molecule type" value="Genomic_DNA"/>
</dbReference>
<dbReference type="PANTHER" id="PTHR23416:SF78">
    <property type="entry name" value="LIPOPOLYSACCHARIDE BIOSYNTHESIS O-ACETYL TRANSFERASE WBBJ-RELATED"/>
    <property type="match status" value="1"/>
</dbReference>
<sequence>MVKVPYLSDIAEHDTRLTAGEHSYGEIEINGSGAHVYVGRFCSIAENVRAVIVGHNLDHVSTYPFNALFHDWPEARELSGHPVCKGDIVIGNDVWLGQDVLLLGGVTIGDGAVVGAGAVVSKDVPPYAVAVGNPARVVKRRFSDSEIETLLRIRWWDWPLEKVRANVHLLMSGDVGALVRVAEQP</sequence>
<dbReference type="AlphaFoldDB" id="A0A7M3MJJ9"/>
<keyword evidence="3" id="KW-0012">Acyltransferase</keyword>
<keyword evidence="1 4" id="KW-0808">Transferase</keyword>
<evidence type="ECO:0000313" key="4">
    <source>
        <dbReference type="EMBL" id="TVM19993.1"/>
    </source>
</evidence>
<gene>
    <name evidence="4" type="ORF">DPQ33_01840</name>
</gene>
<dbReference type="InterPro" id="IPR018357">
    <property type="entry name" value="Hexapep_transf_CS"/>
</dbReference>
<organism evidence="4 5">
    <name type="scientific">Oceanidesulfovibrio indonesiensis</name>
    <dbReference type="NCBI Taxonomy" id="54767"/>
    <lineage>
        <taxon>Bacteria</taxon>
        <taxon>Pseudomonadati</taxon>
        <taxon>Thermodesulfobacteriota</taxon>
        <taxon>Desulfovibrionia</taxon>
        <taxon>Desulfovibrionales</taxon>
        <taxon>Desulfovibrionaceae</taxon>
        <taxon>Oceanidesulfovibrio</taxon>
    </lineage>
</organism>
<dbReference type="GO" id="GO:0016746">
    <property type="term" value="F:acyltransferase activity"/>
    <property type="evidence" value="ECO:0007669"/>
    <property type="project" value="UniProtKB-KW"/>
</dbReference>
<protein>
    <submittedName>
        <fullName evidence="4">Antibiotic acetyltransferase</fullName>
    </submittedName>
</protein>